<feature type="transmembrane region" description="Helical" evidence="8">
    <location>
        <begin position="344"/>
        <end position="374"/>
    </location>
</feature>
<organism evidence="10 11">
    <name type="scientific">Stylophora pistillata</name>
    <name type="common">Smooth cauliflower coral</name>
    <dbReference type="NCBI Taxonomy" id="50429"/>
    <lineage>
        <taxon>Eukaryota</taxon>
        <taxon>Metazoa</taxon>
        <taxon>Cnidaria</taxon>
        <taxon>Anthozoa</taxon>
        <taxon>Hexacorallia</taxon>
        <taxon>Scleractinia</taxon>
        <taxon>Astrocoeniina</taxon>
        <taxon>Pocilloporidae</taxon>
        <taxon>Stylophora</taxon>
    </lineage>
</organism>
<evidence type="ECO:0000256" key="8">
    <source>
        <dbReference type="SAM" id="Phobius"/>
    </source>
</evidence>
<proteinExistence type="predicted"/>
<evidence type="ECO:0000256" key="7">
    <source>
        <dbReference type="SAM" id="MobiDB-lite"/>
    </source>
</evidence>
<keyword evidence="2" id="KW-0597">Phosphoprotein</keyword>
<evidence type="ECO:0000259" key="9">
    <source>
        <dbReference type="Pfam" id="PF25987"/>
    </source>
</evidence>
<dbReference type="EMBL" id="LSMT01000154">
    <property type="protein sequence ID" value="PFX25312.1"/>
    <property type="molecule type" value="Genomic_DNA"/>
</dbReference>
<evidence type="ECO:0000256" key="2">
    <source>
        <dbReference type="ARBA" id="ARBA00022553"/>
    </source>
</evidence>
<sequence>MQIWIYTVFITTWYGCLNVVYCRAVKPPFSSGTSVIAQRTVVSATPTISVDTWRVTASAAQIPGSWSVSATASLHAAVTTNKEIHFQSQSEANTLFATEPRPEIEIKQAEPHTEGEALAEGESTSEAISEQAGESEPYTEPETWPEPGPRWSEAFEKWKAAWYIHVYFFAIAFLAIGFYAGYYVILNIYDGLGGKYLSVCLNGMVLLFGTSRAFVLFLDPYHQGGLIKALFTMRLLWSIGGPCLTASDSLIILALVETARVSIAPPRFQKLGTISIVITFHFVLVIVSDSIVSTYMEAKIMILLCQLFFSIWGITLGAGYANLAYKLDKQLFSHKQIKEKGDKIYIFLIYASAAANFFICGVMIYTAVGVFGVYTDIEYVDAWHWWTLQTLFRTGEVITCVLIFTVSAKRSRVKRAADEVSEFDSRSQTFDPMDGCSAFRKVRSFFDRFRKRATISDIADAFKDDSETTVGVNRSSFKRRTASKGNDDDDVLPPVFEAFQERGRGRRQDLFSHMRVATVENQIAQLDTMAPAVAPRPRRGRRQSLFSAMHEASINSAISSFAQHITEASEEPTKCESFEKDGELNEEPKPPPRRGRRTNIFSNLPETKPEVKNPRRGMMEDIAEESTVYEGEGDATRKRPPLFKMRSSDRMRHLILTWLSRSKGSSDEPKDIAEEEEPKIDQDEKSGTDSLPTENC</sequence>
<feature type="domain" description="Proline-rich transmembrane protein 3/4" evidence="9">
    <location>
        <begin position="141"/>
        <end position="412"/>
    </location>
</feature>
<feature type="transmembrane region" description="Helical" evidence="8">
    <location>
        <begin position="196"/>
        <end position="215"/>
    </location>
</feature>
<accession>A0A2B4S9V3</accession>
<dbReference type="Proteomes" id="UP000225706">
    <property type="component" value="Unassembled WGS sequence"/>
</dbReference>
<dbReference type="PANTHER" id="PTHR35578">
    <property type="entry name" value="PROLINE-RICH TRANSMEMBRANE PROTEIN 4-RELATED"/>
    <property type="match status" value="1"/>
</dbReference>
<dbReference type="OrthoDB" id="10066605at2759"/>
<feature type="transmembrane region" description="Helical" evidence="8">
    <location>
        <begin position="300"/>
        <end position="323"/>
    </location>
</feature>
<feature type="transmembrane region" description="Helical" evidence="8">
    <location>
        <begin position="235"/>
        <end position="256"/>
    </location>
</feature>
<dbReference type="AlphaFoldDB" id="A0A2B4S9V3"/>
<dbReference type="InterPro" id="IPR059081">
    <property type="entry name" value="PRRT3-4"/>
</dbReference>
<feature type="compositionally biased region" description="Basic and acidic residues" evidence="7">
    <location>
        <begin position="607"/>
        <end position="619"/>
    </location>
</feature>
<keyword evidence="5 8" id="KW-1133">Transmembrane helix</keyword>
<reference evidence="11" key="1">
    <citation type="journal article" date="2017" name="bioRxiv">
        <title>Comparative analysis of the genomes of Stylophora pistillata and Acropora digitifera provides evidence for extensive differences between species of corals.</title>
        <authorList>
            <person name="Voolstra C.R."/>
            <person name="Li Y."/>
            <person name="Liew Y.J."/>
            <person name="Baumgarten S."/>
            <person name="Zoccola D."/>
            <person name="Flot J.-F."/>
            <person name="Tambutte S."/>
            <person name="Allemand D."/>
            <person name="Aranda M."/>
        </authorList>
    </citation>
    <scope>NUCLEOTIDE SEQUENCE [LARGE SCALE GENOMIC DNA]</scope>
</reference>
<feature type="compositionally biased region" description="Basic and acidic residues" evidence="7">
    <location>
        <begin position="571"/>
        <end position="590"/>
    </location>
</feature>
<keyword evidence="4" id="KW-0732">Signal</keyword>
<evidence type="ECO:0000256" key="1">
    <source>
        <dbReference type="ARBA" id="ARBA00004141"/>
    </source>
</evidence>
<feature type="transmembrane region" description="Helical" evidence="8">
    <location>
        <begin position="386"/>
        <end position="406"/>
    </location>
</feature>
<gene>
    <name evidence="10" type="ORF">AWC38_SpisGene10073</name>
</gene>
<evidence type="ECO:0000256" key="5">
    <source>
        <dbReference type="ARBA" id="ARBA00022989"/>
    </source>
</evidence>
<evidence type="ECO:0000256" key="3">
    <source>
        <dbReference type="ARBA" id="ARBA00022692"/>
    </source>
</evidence>
<evidence type="ECO:0000313" key="10">
    <source>
        <dbReference type="EMBL" id="PFX25312.1"/>
    </source>
</evidence>
<protein>
    <recommendedName>
        <fullName evidence="9">Proline-rich transmembrane protein 3/4 domain-containing protein</fullName>
    </recommendedName>
</protein>
<evidence type="ECO:0000313" key="11">
    <source>
        <dbReference type="Proteomes" id="UP000225706"/>
    </source>
</evidence>
<dbReference type="InterPro" id="IPR052836">
    <property type="entry name" value="PRRT_domain-containing"/>
</dbReference>
<keyword evidence="6 8" id="KW-0472">Membrane</keyword>
<comment type="caution">
    <text evidence="10">The sequence shown here is derived from an EMBL/GenBank/DDBJ whole genome shotgun (WGS) entry which is preliminary data.</text>
</comment>
<evidence type="ECO:0000256" key="4">
    <source>
        <dbReference type="ARBA" id="ARBA00022729"/>
    </source>
</evidence>
<comment type="subcellular location">
    <subcellularLocation>
        <location evidence="1">Membrane</location>
        <topology evidence="1">Multi-pass membrane protein</topology>
    </subcellularLocation>
</comment>
<keyword evidence="3 8" id="KW-0812">Transmembrane</keyword>
<dbReference type="PANTHER" id="PTHR35578:SF7">
    <property type="entry name" value="G-PROTEIN COUPLED RECEPTORS FAMILY 1 PROFILE DOMAIN-CONTAINING PROTEIN"/>
    <property type="match status" value="1"/>
</dbReference>
<feature type="region of interest" description="Disordered" evidence="7">
    <location>
        <begin position="107"/>
        <end position="147"/>
    </location>
</feature>
<feature type="region of interest" description="Disordered" evidence="7">
    <location>
        <begin position="565"/>
        <end position="696"/>
    </location>
</feature>
<feature type="transmembrane region" description="Helical" evidence="8">
    <location>
        <begin position="162"/>
        <end position="184"/>
    </location>
</feature>
<feature type="transmembrane region" description="Helical" evidence="8">
    <location>
        <begin position="268"/>
        <end position="288"/>
    </location>
</feature>
<name>A0A2B4S9V3_STYPI</name>
<keyword evidence="11" id="KW-1185">Reference proteome</keyword>
<dbReference type="Pfam" id="PF25987">
    <property type="entry name" value="PRRT3"/>
    <property type="match status" value="1"/>
</dbReference>
<evidence type="ECO:0000256" key="6">
    <source>
        <dbReference type="ARBA" id="ARBA00023136"/>
    </source>
</evidence>